<evidence type="ECO:0000313" key="1">
    <source>
        <dbReference type="EMBL" id="SOQ40496.1"/>
    </source>
</evidence>
<protein>
    <submittedName>
        <fullName evidence="1">SFRICE_002675</fullName>
    </submittedName>
</protein>
<dbReference type="EMBL" id="ODYU01002682">
    <property type="protein sequence ID" value="SOQ40496.1"/>
    <property type="molecule type" value="Genomic_DNA"/>
</dbReference>
<reference evidence="1" key="1">
    <citation type="submission" date="2016-07" db="EMBL/GenBank/DDBJ databases">
        <authorList>
            <person name="Bretaudeau A."/>
        </authorList>
    </citation>
    <scope>NUCLEOTIDE SEQUENCE</scope>
    <source>
        <strain evidence="1">Rice</strain>
        <tissue evidence="1">Whole body</tissue>
    </source>
</reference>
<proteinExistence type="predicted"/>
<sequence>MTASQKEETAFQSPSLRTMACISAGRERAPSPTTSLRTRRCSAHEGQTASVCSTVSRRKFLRKKKFIKEIEK</sequence>
<dbReference type="AlphaFoldDB" id="A0A2H1VI70"/>
<name>A0A2H1VI70_SPOFR</name>
<accession>A0A2H1VI70</accession>
<gene>
    <name evidence="1" type="ORF">SFRICE_002675</name>
</gene>
<organism evidence="1">
    <name type="scientific">Spodoptera frugiperda</name>
    <name type="common">Fall armyworm</name>
    <dbReference type="NCBI Taxonomy" id="7108"/>
    <lineage>
        <taxon>Eukaryota</taxon>
        <taxon>Metazoa</taxon>
        <taxon>Ecdysozoa</taxon>
        <taxon>Arthropoda</taxon>
        <taxon>Hexapoda</taxon>
        <taxon>Insecta</taxon>
        <taxon>Pterygota</taxon>
        <taxon>Neoptera</taxon>
        <taxon>Endopterygota</taxon>
        <taxon>Lepidoptera</taxon>
        <taxon>Glossata</taxon>
        <taxon>Ditrysia</taxon>
        <taxon>Noctuoidea</taxon>
        <taxon>Noctuidae</taxon>
        <taxon>Amphipyrinae</taxon>
        <taxon>Spodoptera</taxon>
    </lineage>
</organism>